<dbReference type="PANTHER" id="PTHR22929:SF0">
    <property type="entry name" value="TRANSCRIPTION FACTOR TFIIIB COMPONENT B'' HOMOLOG"/>
    <property type="match status" value="1"/>
</dbReference>
<feature type="compositionally biased region" description="Low complexity" evidence="1">
    <location>
        <begin position="1"/>
        <end position="25"/>
    </location>
</feature>
<dbReference type="GO" id="GO:0000126">
    <property type="term" value="C:transcription factor TFIIIB complex"/>
    <property type="evidence" value="ECO:0007669"/>
    <property type="project" value="TreeGrafter"/>
</dbReference>
<dbReference type="SMART" id="SM00717">
    <property type="entry name" value="SANT"/>
    <property type="match status" value="1"/>
</dbReference>
<dbReference type="PANTHER" id="PTHR22929">
    <property type="entry name" value="RNA POLYMERASE III TRANSCRIPTION INITIATION FACTOR B"/>
    <property type="match status" value="1"/>
</dbReference>
<dbReference type="EMBL" id="QOKY01000179">
    <property type="protein sequence ID" value="RMZ54427.1"/>
    <property type="molecule type" value="Genomic_DNA"/>
</dbReference>
<feature type="domain" description="Myb-like" evidence="2">
    <location>
        <begin position="144"/>
        <end position="192"/>
    </location>
</feature>
<dbReference type="Proteomes" id="UP000279271">
    <property type="component" value="Unassembled WGS sequence"/>
</dbReference>
<dbReference type="AlphaFoldDB" id="A0A3M7KVP9"/>
<dbReference type="InterPro" id="IPR039467">
    <property type="entry name" value="TFIIIB_B''_Myb"/>
</dbReference>
<dbReference type="CDD" id="cd00167">
    <property type="entry name" value="SANT"/>
    <property type="match status" value="1"/>
</dbReference>
<feature type="region of interest" description="Disordered" evidence="1">
    <location>
        <begin position="1"/>
        <end position="76"/>
    </location>
</feature>
<dbReference type="GO" id="GO:0070898">
    <property type="term" value="P:RNA polymerase III preinitiation complex assembly"/>
    <property type="evidence" value="ECO:0007669"/>
    <property type="project" value="TreeGrafter"/>
</dbReference>
<feature type="region of interest" description="Disordered" evidence="1">
    <location>
        <begin position="203"/>
        <end position="241"/>
    </location>
</feature>
<gene>
    <name evidence="3" type="ORF">APUTEX25_002003</name>
</gene>
<protein>
    <recommendedName>
        <fullName evidence="2">Myb-like domain-containing protein</fullName>
    </recommendedName>
</protein>
<evidence type="ECO:0000259" key="2">
    <source>
        <dbReference type="SMART" id="SM00717"/>
    </source>
</evidence>
<dbReference type="GO" id="GO:0001156">
    <property type="term" value="F:TFIIIC-class transcription factor complex binding"/>
    <property type="evidence" value="ECO:0007669"/>
    <property type="project" value="TreeGrafter"/>
</dbReference>
<dbReference type="InterPro" id="IPR009057">
    <property type="entry name" value="Homeodomain-like_sf"/>
</dbReference>
<accession>A0A3M7KVP9</accession>
<proteinExistence type="predicted"/>
<organism evidence="3 4">
    <name type="scientific">Auxenochlorella protothecoides</name>
    <name type="common">Green microalga</name>
    <name type="synonym">Chlorella protothecoides</name>
    <dbReference type="NCBI Taxonomy" id="3075"/>
    <lineage>
        <taxon>Eukaryota</taxon>
        <taxon>Viridiplantae</taxon>
        <taxon>Chlorophyta</taxon>
        <taxon>core chlorophytes</taxon>
        <taxon>Trebouxiophyceae</taxon>
        <taxon>Chlorellales</taxon>
        <taxon>Chlorellaceae</taxon>
        <taxon>Auxenochlorella</taxon>
    </lineage>
</organism>
<feature type="non-terminal residue" evidence="3">
    <location>
        <position position="1"/>
    </location>
</feature>
<evidence type="ECO:0000256" key="1">
    <source>
        <dbReference type="SAM" id="MobiDB-lite"/>
    </source>
</evidence>
<name>A0A3M7KVP9_AUXPR</name>
<evidence type="ECO:0000313" key="4">
    <source>
        <dbReference type="Proteomes" id="UP000279271"/>
    </source>
</evidence>
<evidence type="ECO:0000313" key="3">
    <source>
        <dbReference type="EMBL" id="RMZ54427.1"/>
    </source>
</evidence>
<feature type="compositionally biased region" description="Polar residues" evidence="1">
    <location>
        <begin position="47"/>
        <end position="58"/>
    </location>
</feature>
<comment type="caution">
    <text evidence="3">The sequence shown here is derived from an EMBL/GenBank/DDBJ whole genome shotgun (WGS) entry which is preliminary data.</text>
</comment>
<reference evidence="4" key="1">
    <citation type="journal article" date="2018" name="Algal Res.">
        <title>Characterization of plant carbon substrate utilization by Auxenochlorella protothecoides.</title>
        <authorList>
            <person name="Vogler B.W."/>
            <person name="Starkenburg S.R."/>
            <person name="Sudasinghe N."/>
            <person name="Schambach J.Y."/>
            <person name="Rollin J.A."/>
            <person name="Pattathil S."/>
            <person name="Barry A.N."/>
        </authorList>
    </citation>
    <scope>NUCLEOTIDE SEQUENCE [LARGE SCALE GENOMIC DNA]</scope>
    <source>
        <strain evidence="4">UTEX 25</strain>
    </source>
</reference>
<sequence length="241" mass="25318">AAAALPAPAAAPVGVEAAPGEATPGPHQPRRGRPRKPSSGAPGLTTPAGSDQALQSPQIAAATPVAGSPDPSPAHLALALRSHGPEGGAGPRSLVPQVAVGADGRIVIAEASLTVQAQERVENRRVVTDEHFRLNSYTYANRLHNERWGAEDTELFYKALSQFGTDFTLISHLFPGRQRPHLKNKFKRESKVNPRRVDAALKASASATATSYQPLSSPEQAALSPGELHTSILEPVDPQKA</sequence>
<dbReference type="Pfam" id="PF15963">
    <property type="entry name" value="Myb_DNA-bind_7"/>
    <property type="match status" value="1"/>
</dbReference>
<dbReference type="Gene3D" id="1.20.58.1880">
    <property type="match status" value="1"/>
</dbReference>
<dbReference type="InterPro" id="IPR001005">
    <property type="entry name" value="SANT/Myb"/>
</dbReference>
<dbReference type="SUPFAM" id="SSF46689">
    <property type="entry name" value="Homeodomain-like"/>
    <property type="match status" value="1"/>
</dbReference>